<gene>
    <name evidence="1" type="ORF">DWZ95_09350</name>
</gene>
<dbReference type="Proteomes" id="UP000285013">
    <property type="component" value="Unassembled WGS sequence"/>
</dbReference>
<sequence>MLHSYYLKAFRHHGQKAVKQLCEKEINEEINGAIMSFNRSFNVHYVEHKVQMPKTIKRKRY</sequence>
<evidence type="ECO:0000313" key="1">
    <source>
        <dbReference type="EMBL" id="RHL93516.1"/>
    </source>
</evidence>
<protein>
    <submittedName>
        <fullName evidence="1">Uncharacterized protein</fullName>
    </submittedName>
</protein>
<evidence type="ECO:0000313" key="2">
    <source>
        <dbReference type="Proteomes" id="UP000285013"/>
    </source>
</evidence>
<organism evidence="1 2">
    <name type="scientific">Bacteroides intestinalis</name>
    <dbReference type="NCBI Taxonomy" id="329854"/>
    <lineage>
        <taxon>Bacteria</taxon>
        <taxon>Pseudomonadati</taxon>
        <taxon>Bacteroidota</taxon>
        <taxon>Bacteroidia</taxon>
        <taxon>Bacteroidales</taxon>
        <taxon>Bacteroidaceae</taxon>
        <taxon>Bacteroides</taxon>
    </lineage>
</organism>
<accession>A0A415NA32</accession>
<name>A0A415NA32_9BACE</name>
<reference evidence="1 2" key="1">
    <citation type="submission" date="2018-08" db="EMBL/GenBank/DDBJ databases">
        <title>A genome reference for cultivated species of the human gut microbiota.</title>
        <authorList>
            <person name="Zou Y."/>
            <person name="Xue W."/>
            <person name="Luo G."/>
        </authorList>
    </citation>
    <scope>NUCLEOTIDE SEQUENCE [LARGE SCALE GENOMIC DNA]</scope>
    <source>
        <strain evidence="1 2">AF36-16BH</strain>
    </source>
</reference>
<dbReference type="AlphaFoldDB" id="A0A415NA32"/>
<proteinExistence type="predicted"/>
<comment type="caution">
    <text evidence="1">The sequence shown here is derived from an EMBL/GenBank/DDBJ whole genome shotgun (WGS) entry which is preliminary data.</text>
</comment>
<dbReference type="EMBL" id="QRPE01000008">
    <property type="protein sequence ID" value="RHL93516.1"/>
    <property type="molecule type" value="Genomic_DNA"/>
</dbReference>